<dbReference type="GO" id="GO:0051500">
    <property type="term" value="F:D-tyrosyl-tRNA(Tyr) deacylase activity"/>
    <property type="evidence" value="ECO:0007669"/>
    <property type="project" value="TreeGrafter"/>
</dbReference>
<dbReference type="GO" id="GO:0019478">
    <property type="term" value="P:D-amino acid catabolic process"/>
    <property type="evidence" value="ECO:0007669"/>
    <property type="project" value="UniProtKB-UniRule"/>
</dbReference>
<dbReference type="GO" id="GO:0000049">
    <property type="term" value="F:tRNA binding"/>
    <property type="evidence" value="ECO:0007669"/>
    <property type="project" value="UniProtKB-UniRule"/>
</dbReference>
<keyword evidence="2" id="KW-0820">tRNA-binding</keyword>
<dbReference type="InterPro" id="IPR023509">
    <property type="entry name" value="DTD-like_sf"/>
</dbReference>
<keyword evidence="2" id="KW-0378">Hydrolase</keyword>
<evidence type="ECO:0000313" key="4">
    <source>
        <dbReference type="Proteomes" id="UP000198528"/>
    </source>
</evidence>
<dbReference type="EMBL" id="FMZL01000002">
    <property type="protein sequence ID" value="SDC05817.1"/>
    <property type="molecule type" value="Genomic_DNA"/>
</dbReference>
<comment type="domain">
    <text evidence="2">A Gly-cisPro motif from one monomer fits into the active site of the other monomer to allow specific chiral rejection of L-amino acids.</text>
</comment>
<comment type="similarity">
    <text evidence="1 2">Belongs to the DTD family.</text>
</comment>
<feature type="short sequence motif" description="Gly-cisPro motif, important for rejection of L-amino acids" evidence="2">
    <location>
        <begin position="137"/>
        <end position="138"/>
    </location>
</feature>
<proteinExistence type="inferred from homology"/>
<gene>
    <name evidence="2" type="primary">dtd</name>
    <name evidence="3" type="ORF">SAMN04487824_102174</name>
</gene>
<dbReference type="InterPro" id="IPR003732">
    <property type="entry name" value="Daa-tRNA_deacyls_DTD"/>
</dbReference>
<dbReference type="Proteomes" id="UP000198528">
    <property type="component" value="Unassembled WGS sequence"/>
</dbReference>
<dbReference type="CDD" id="cd00563">
    <property type="entry name" value="Dtyr_deacylase"/>
    <property type="match status" value="1"/>
</dbReference>
<accession>A0A1G6IGZ9</accession>
<comment type="catalytic activity">
    <reaction evidence="2">
        <text>a D-aminoacyl-tRNA + H2O = a tRNA + a D-alpha-amino acid + H(+)</text>
        <dbReference type="Rhea" id="RHEA:13953"/>
        <dbReference type="Rhea" id="RHEA-COMP:10123"/>
        <dbReference type="Rhea" id="RHEA-COMP:10124"/>
        <dbReference type="ChEBI" id="CHEBI:15377"/>
        <dbReference type="ChEBI" id="CHEBI:15378"/>
        <dbReference type="ChEBI" id="CHEBI:59871"/>
        <dbReference type="ChEBI" id="CHEBI:78442"/>
        <dbReference type="ChEBI" id="CHEBI:79333"/>
        <dbReference type="EC" id="3.1.1.96"/>
    </reaction>
</comment>
<dbReference type="GO" id="GO:0043908">
    <property type="term" value="F:Ser(Gly)-tRNA(Ala) hydrolase activity"/>
    <property type="evidence" value="ECO:0007669"/>
    <property type="project" value="UniProtKB-UniRule"/>
</dbReference>
<organism evidence="3 4">
    <name type="scientific">Parafannyhessea umbonata</name>
    <dbReference type="NCBI Taxonomy" id="604330"/>
    <lineage>
        <taxon>Bacteria</taxon>
        <taxon>Bacillati</taxon>
        <taxon>Actinomycetota</taxon>
        <taxon>Coriobacteriia</taxon>
        <taxon>Coriobacteriales</taxon>
        <taxon>Atopobiaceae</taxon>
        <taxon>Parafannyhessea</taxon>
    </lineage>
</organism>
<dbReference type="AlphaFoldDB" id="A0A1G6IGZ9"/>
<keyword evidence="4" id="KW-1185">Reference proteome</keyword>
<dbReference type="PANTHER" id="PTHR10472:SF5">
    <property type="entry name" value="D-AMINOACYL-TRNA DEACYLASE 1"/>
    <property type="match status" value="1"/>
</dbReference>
<evidence type="ECO:0000256" key="1">
    <source>
        <dbReference type="ARBA" id="ARBA00009673"/>
    </source>
</evidence>
<dbReference type="PANTHER" id="PTHR10472">
    <property type="entry name" value="D-TYROSYL-TRNA TYR DEACYLASE"/>
    <property type="match status" value="1"/>
</dbReference>
<dbReference type="HAMAP" id="MF_00518">
    <property type="entry name" value="Deacylase_Dtd"/>
    <property type="match status" value="1"/>
</dbReference>
<dbReference type="FunFam" id="3.50.80.10:FF:000001">
    <property type="entry name" value="D-aminoacyl-tRNA deacylase"/>
    <property type="match status" value="1"/>
</dbReference>
<dbReference type="STRING" id="604330.SAMN04489857_0348"/>
<evidence type="ECO:0000313" key="3">
    <source>
        <dbReference type="EMBL" id="SDC05817.1"/>
    </source>
</evidence>
<sequence length="153" mass="16983">MRACVQRVSEASVSVDGSVTGSCGRGFLVLLGVGPNDDEQAARHLWEKIFRLRVFDDRDGKMNLSLAQVDGEVLVVSQFTLYADCRRGRRPSFTDAAPPELGERLYNHFLKLAANDVRHVGHGVFGADMQVSLVNDGPITIWLDTDELSRPRR</sequence>
<dbReference type="GO" id="GO:0106026">
    <property type="term" value="F:Gly-tRNA(Ala) deacylase activity"/>
    <property type="evidence" value="ECO:0007669"/>
    <property type="project" value="UniProtKB-UniRule"/>
</dbReference>
<comment type="subunit">
    <text evidence="2">Homodimer.</text>
</comment>
<reference evidence="4" key="1">
    <citation type="submission" date="2016-10" db="EMBL/GenBank/DDBJ databases">
        <authorList>
            <person name="Varghese N."/>
            <person name="Submissions S."/>
        </authorList>
    </citation>
    <scope>NUCLEOTIDE SEQUENCE [LARGE SCALE GENOMIC DNA]</scope>
    <source>
        <strain evidence="4">DSM 22619</strain>
    </source>
</reference>
<dbReference type="RefSeq" id="WP_090845014.1">
    <property type="nucleotide sequence ID" value="NZ_FMZL01000002.1"/>
</dbReference>
<keyword evidence="2" id="KW-0963">Cytoplasm</keyword>
<evidence type="ECO:0000256" key="2">
    <source>
        <dbReference type="HAMAP-Rule" id="MF_00518"/>
    </source>
</evidence>
<dbReference type="EC" id="3.1.1.96" evidence="2"/>
<comment type="catalytic activity">
    <reaction evidence="2">
        <text>glycyl-tRNA(Ala) + H2O = tRNA(Ala) + glycine + H(+)</text>
        <dbReference type="Rhea" id="RHEA:53744"/>
        <dbReference type="Rhea" id="RHEA-COMP:9657"/>
        <dbReference type="Rhea" id="RHEA-COMP:13640"/>
        <dbReference type="ChEBI" id="CHEBI:15377"/>
        <dbReference type="ChEBI" id="CHEBI:15378"/>
        <dbReference type="ChEBI" id="CHEBI:57305"/>
        <dbReference type="ChEBI" id="CHEBI:78442"/>
        <dbReference type="ChEBI" id="CHEBI:78522"/>
    </reaction>
</comment>
<comment type="function">
    <text evidence="2">An aminoacyl-tRNA editing enzyme that deacylates mischarged D-aminoacyl-tRNAs. Also deacylates mischarged glycyl-tRNA(Ala), protecting cells against glycine mischarging by AlaRS. Acts via tRNA-based rather than protein-based catalysis; rejects L-amino acids rather than detecting D-amino acids in the active site. By recycling D-aminoacyl-tRNA to D-amino acids and free tRNA molecules, this enzyme counteracts the toxicity associated with the formation of D-aminoacyl-tRNA entities in vivo and helps enforce protein L-homochirality.</text>
</comment>
<keyword evidence="2" id="KW-0694">RNA-binding</keyword>
<dbReference type="EC" id="3.1.1.-" evidence="2"/>
<dbReference type="SUPFAM" id="SSF69500">
    <property type="entry name" value="DTD-like"/>
    <property type="match status" value="1"/>
</dbReference>
<name>A0A1G6IGZ9_9ACTN</name>
<dbReference type="NCBIfam" id="TIGR00256">
    <property type="entry name" value="D-aminoacyl-tRNA deacylase"/>
    <property type="match status" value="1"/>
</dbReference>
<dbReference type="GO" id="GO:0005737">
    <property type="term" value="C:cytoplasm"/>
    <property type="evidence" value="ECO:0007669"/>
    <property type="project" value="UniProtKB-SubCell"/>
</dbReference>
<dbReference type="Pfam" id="PF02580">
    <property type="entry name" value="Tyr_Deacylase"/>
    <property type="match status" value="1"/>
</dbReference>
<dbReference type="Gene3D" id="3.50.80.10">
    <property type="entry name" value="D-tyrosyl-tRNA(Tyr) deacylase"/>
    <property type="match status" value="1"/>
</dbReference>
<comment type="subcellular location">
    <subcellularLocation>
        <location evidence="2">Cytoplasm</location>
    </subcellularLocation>
</comment>
<protein>
    <recommendedName>
        <fullName evidence="2">D-aminoacyl-tRNA deacylase</fullName>
        <shortName evidence="2">DTD</shortName>
        <ecNumber evidence="2">3.1.1.96</ecNumber>
    </recommendedName>
    <alternativeName>
        <fullName evidence="2">Gly-tRNA(Ala) deacylase</fullName>
        <ecNumber evidence="2">3.1.1.-</ecNumber>
    </alternativeName>
</protein>